<comment type="caution">
    <text evidence="2">The sequence shown here is derived from an EMBL/GenBank/DDBJ whole genome shotgun (WGS) entry which is preliminary data.</text>
</comment>
<dbReference type="EMBL" id="BFBB01000010">
    <property type="protein sequence ID" value="GBF52077.1"/>
    <property type="molecule type" value="Genomic_DNA"/>
</dbReference>
<organism evidence="2 3">
    <name type="scientific">Leptospira ryugenii</name>
    <dbReference type="NCBI Taxonomy" id="1917863"/>
    <lineage>
        <taxon>Bacteria</taxon>
        <taxon>Pseudomonadati</taxon>
        <taxon>Spirochaetota</taxon>
        <taxon>Spirochaetia</taxon>
        <taxon>Leptospirales</taxon>
        <taxon>Leptospiraceae</taxon>
        <taxon>Leptospira</taxon>
    </lineage>
</organism>
<dbReference type="Proteomes" id="UP000245133">
    <property type="component" value="Unassembled WGS sequence"/>
</dbReference>
<protein>
    <recommendedName>
        <fullName evidence="4">Lipoprotein</fullName>
    </recommendedName>
</protein>
<reference evidence="2 3" key="1">
    <citation type="submission" date="2018-02" db="EMBL/GenBank/DDBJ databases">
        <title>Novel Leptospira species isolated from soil and water in Japan.</title>
        <authorList>
            <person name="Nakao R."/>
            <person name="Masuzawa T."/>
        </authorList>
    </citation>
    <scope>NUCLEOTIDE SEQUENCE [LARGE SCALE GENOMIC DNA]</scope>
    <source>
        <strain evidence="2 3">YH101</strain>
    </source>
</reference>
<evidence type="ECO:0000313" key="3">
    <source>
        <dbReference type="Proteomes" id="UP000245133"/>
    </source>
</evidence>
<name>A0A2P2E5C9_9LEPT</name>
<evidence type="ECO:0000256" key="1">
    <source>
        <dbReference type="SAM" id="SignalP"/>
    </source>
</evidence>
<feature type="signal peptide" evidence="1">
    <location>
        <begin position="1"/>
        <end position="22"/>
    </location>
</feature>
<evidence type="ECO:0008006" key="4">
    <source>
        <dbReference type="Google" id="ProtNLM"/>
    </source>
</evidence>
<proteinExistence type="predicted"/>
<sequence length="135" mass="14047">MFKFTLGLAVTLVVFGTTNVSANPGQAGINPTLFWVPAKTATNPTARPCDVVCSSVNLGAVLSGVYVDASNPSAKHAFHICGTDNATNTGIRPGYNIPTHSMFGNTCGIGYAGKEVFASDYSCLCSSVPVRPFPQ</sequence>
<feature type="chain" id="PRO_5015157062" description="Lipoprotein" evidence="1">
    <location>
        <begin position="23"/>
        <end position="135"/>
    </location>
</feature>
<keyword evidence="1" id="KW-0732">Signal</keyword>
<evidence type="ECO:0000313" key="2">
    <source>
        <dbReference type="EMBL" id="GBF52077.1"/>
    </source>
</evidence>
<gene>
    <name evidence="2" type="ORF">LPTSP4_36150</name>
</gene>
<accession>A0A2P2E5C9</accession>
<dbReference type="AlphaFoldDB" id="A0A2P2E5C9"/>
<keyword evidence="3" id="KW-1185">Reference proteome</keyword>